<feature type="compositionally biased region" description="Basic residues" evidence="8">
    <location>
        <begin position="458"/>
        <end position="474"/>
    </location>
</feature>
<dbReference type="RefSeq" id="XP_003744106.1">
    <property type="nucleotide sequence ID" value="XM_003744058.2"/>
</dbReference>
<proteinExistence type="inferred from homology"/>
<feature type="compositionally biased region" description="Polar residues" evidence="8">
    <location>
        <begin position="92"/>
        <end position="110"/>
    </location>
</feature>
<dbReference type="InterPro" id="IPR012879">
    <property type="entry name" value="CCDC47"/>
</dbReference>
<evidence type="ECO:0000256" key="8">
    <source>
        <dbReference type="SAM" id="MobiDB-lite"/>
    </source>
</evidence>
<reference evidence="11" key="1">
    <citation type="submission" date="2025-08" db="UniProtKB">
        <authorList>
            <consortium name="RefSeq"/>
        </authorList>
    </citation>
    <scope>IDENTIFICATION</scope>
</reference>
<keyword evidence="2" id="KW-1133">Transmembrane helix</keyword>
<keyword evidence="10" id="KW-1185">Reference proteome</keyword>
<dbReference type="Proteomes" id="UP000694867">
    <property type="component" value="Unplaced"/>
</dbReference>
<feature type="compositionally biased region" description="Basic and acidic residues" evidence="8">
    <location>
        <begin position="77"/>
        <end position="91"/>
    </location>
</feature>
<feature type="region of interest" description="Disordered" evidence="8">
    <location>
        <begin position="28"/>
        <end position="112"/>
    </location>
</feature>
<feature type="compositionally biased region" description="Basic and acidic residues" evidence="8">
    <location>
        <begin position="434"/>
        <end position="457"/>
    </location>
</feature>
<dbReference type="Pfam" id="PF07946">
    <property type="entry name" value="CCDC47"/>
    <property type="match status" value="1"/>
</dbReference>
<evidence type="ECO:0000256" key="7">
    <source>
        <dbReference type="ARBA" id="ARBA00034902"/>
    </source>
</evidence>
<evidence type="ECO:0000256" key="1">
    <source>
        <dbReference type="ARBA" id="ARBA00022692"/>
    </source>
</evidence>
<keyword evidence="1" id="KW-0812">Transmembrane</keyword>
<dbReference type="GO" id="GO:0030867">
    <property type="term" value="C:rough endoplasmic reticulum membrane"/>
    <property type="evidence" value="ECO:0007669"/>
    <property type="project" value="UniProtKB-SubCell"/>
</dbReference>
<protein>
    <recommendedName>
        <fullName evidence="6">PAT complex subunit CCDC47</fullName>
    </recommendedName>
    <alternativeName>
        <fullName evidence="7">Coiled-coil domain-containing protein 47</fullName>
    </alternativeName>
</protein>
<dbReference type="PANTHER" id="PTHR12883:SF0">
    <property type="entry name" value="PAT COMPLEX SUBUNIT CCDC47"/>
    <property type="match status" value="1"/>
</dbReference>
<keyword evidence="3" id="KW-0472">Membrane</keyword>
<evidence type="ECO:0000313" key="11">
    <source>
        <dbReference type="RefSeq" id="XP_003744106.1"/>
    </source>
</evidence>
<organism evidence="10 11">
    <name type="scientific">Galendromus occidentalis</name>
    <name type="common">western predatory mite</name>
    <dbReference type="NCBI Taxonomy" id="34638"/>
    <lineage>
        <taxon>Eukaryota</taxon>
        <taxon>Metazoa</taxon>
        <taxon>Ecdysozoa</taxon>
        <taxon>Arthropoda</taxon>
        <taxon>Chelicerata</taxon>
        <taxon>Arachnida</taxon>
        <taxon>Acari</taxon>
        <taxon>Parasitiformes</taxon>
        <taxon>Mesostigmata</taxon>
        <taxon>Gamasina</taxon>
        <taxon>Phytoseioidea</taxon>
        <taxon>Phytoseiidae</taxon>
        <taxon>Typhlodrominae</taxon>
        <taxon>Galendromus</taxon>
    </lineage>
</organism>
<gene>
    <name evidence="11" type="primary">LOC100900266</name>
</gene>
<name>A0AAJ6VY81_9ACAR</name>
<evidence type="ECO:0000313" key="10">
    <source>
        <dbReference type="Proteomes" id="UP000694867"/>
    </source>
</evidence>
<dbReference type="GO" id="GO:0032469">
    <property type="term" value="P:endoplasmic reticulum calcium ion homeostasis"/>
    <property type="evidence" value="ECO:0007669"/>
    <property type="project" value="InterPro"/>
</dbReference>
<evidence type="ECO:0000256" key="5">
    <source>
        <dbReference type="ARBA" id="ARBA00034746"/>
    </source>
</evidence>
<feature type="region of interest" description="Disordered" evidence="8">
    <location>
        <begin position="434"/>
        <end position="474"/>
    </location>
</feature>
<evidence type="ECO:0000256" key="2">
    <source>
        <dbReference type="ARBA" id="ARBA00022989"/>
    </source>
</evidence>
<evidence type="ECO:0000256" key="4">
    <source>
        <dbReference type="ARBA" id="ARBA00034697"/>
    </source>
</evidence>
<evidence type="ECO:0000256" key="3">
    <source>
        <dbReference type="ARBA" id="ARBA00023136"/>
    </source>
</evidence>
<comment type="subcellular location">
    <subcellularLocation>
        <location evidence="4">Rough endoplasmic reticulum membrane</location>
        <topology evidence="4">Single-pass type I membrane protein</topology>
    </subcellularLocation>
</comment>
<dbReference type="KEGG" id="goe:100900266"/>
<keyword evidence="9" id="KW-0732">Signal</keyword>
<feature type="compositionally biased region" description="Acidic residues" evidence="8">
    <location>
        <begin position="65"/>
        <end position="76"/>
    </location>
</feature>
<evidence type="ECO:0000256" key="6">
    <source>
        <dbReference type="ARBA" id="ARBA00034875"/>
    </source>
</evidence>
<dbReference type="PANTHER" id="PTHR12883">
    <property type="entry name" value="ADIPOCYTE-SPECIFIC PROTEIN 4-RELATED"/>
    <property type="match status" value="1"/>
</dbReference>
<accession>A0AAJ6VY81</accession>
<feature type="chain" id="PRO_5042554605" description="PAT complex subunit CCDC47" evidence="9">
    <location>
        <begin position="20"/>
        <end position="474"/>
    </location>
</feature>
<dbReference type="AlphaFoldDB" id="A0AAJ6VY81"/>
<evidence type="ECO:0000256" key="9">
    <source>
        <dbReference type="SAM" id="SignalP"/>
    </source>
</evidence>
<feature type="signal peptide" evidence="9">
    <location>
        <begin position="1"/>
        <end position="19"/>
    </location>
</feature>
<comment type="similarity">
    <text evidence="5">Belongs to the CCDC47 family.</text>
</comment>
<dbReference type="GeneID" id="100900266"/>
<dbReference type="GO" id="GO:0005509">
    <property type="term" value="F:calcium ion binding"/>
    <property type="evidence" value="ECO:0007669"/>
    <property type="project" value="InterPro"/>
</dbReference>
<sequence length="474" mass="54619">MRLWVALLLVALLVVQLDAQANDDDFSEFEDIEDESSQAPKPQSGEFQPLRQPAASAEDFKEDVFIEDEDSENPDVDFDHFQDSEEFEGHDSVQNPQSSAENRVNQPQSDKSSDLKIKTVPFHLGNTWSSYYMELLMLGALVIYFMNFLSGRSRNANIANAWLEAHRSILESNFALVGDDGTVEVQSHGFRKEAEHCYLLWCSGRQFVEGMLVELRMIKRQCLVGVIGHMMRPSSDQAIFQLTLDAMEPMVFCLVSRKSSTQKFIKDFIDISTYCPDRRNLPDKAARELGDNFVVHSEIAEVTLSILQDVRIVSLLAQFKDLVELLHISDQYSPEKPNSEEIKLKRPKIEKTILLHVNLPGRGRASDGDMEGVTDLLKLCLYIADKISRLKLSKESKTKADKNRQKTEEIHLKYTHAQRQEMAQQRREERIRMERERILAEDDPEKQRRLEMKEQKRLAKKNTPKLKQMKVRAM</sequence>